<evidence type="ECO:0000313" key="3">
    <source>
        <dbReference type="RefSeq" id="XP_035683695.1"/>
    </source>
</evidence>
<gene>
    <name evidence="3" type="primary">LOC118420802</name>
</gene>
<dbReference type="KEGG" id="bfo:118420802"/>
<dbReference type="OrthoDB" id="6148233at2759"/>
<protein>
    <submittedName>
        <fullName evidence="3">Uncharacterized protein LOC118420802</fullName>
    </submittedName>
</protein>
<proteinExistence type="predicted"/>
<evidence type="ECO:0000256" key="1">
    <source>
        <dbReference type="SAM" id="MobiDB-lite"/>
    </source>
</evidence>
<feature type="region of interest" description="Disordered" evidence="1">
    <location>
        <begin position="172"/>
        <end position="200"/>
    </location>
</feature>
<accession>A0A9J7LL34</accession>
<dbReference type="AlphaFoldDB" id="A0A9J7LL34"/>
<organism evidence="2 3">
    <name type="scientific">Branchiostoma floridae</name>
    <name type="common">Florida lancelet</name>
    <name type="synonym">Amphioxus</name>
    <dbReference type="NCBI Taxonomy" id="7739"/>
    <lineage>
        <taxon>Eukaryota</taxon>
        <taxon>Metazoa</taxon>
        <taxon>Chordata</taxon>
        <taxon>Cephalochordata</taxon>
        <taxon>Leptocardii</taxon>
        <taxon>Amphioxiformes</taxon>
        <taxon>Branchiostomatidae</taxon>
        <taxon>Branchiostoma</taxon>
    </lineage>
</organism>
<feature type="region of interest" description="Disordered" evidence="1">
    <location>
        <begin position="243"/>
        <end position="269"/>
    </location>
</feature>
<sequence>MPESDLLPQSIRLAPSEIYFSQDSISSLVHVSPHGGGKIPILKALEGILRGVIDVERIVTFDVVRVEGKFFALSGNRRLYIYRTLQKVGFLSSVKVTLYPLELFHMDWLSMKFTTTSEGETVQVRVRDSHYFLRRQEAVLRRYGYGPSTASDSGDEDDITLDLDEEHLSRQRTKIRNKKKIKKSRPNLRAHHAEECSRLRHARRTKLYKAELEKRYDAKKMMKTADREAKRRLFNDLAMAEAESVGRSSNQSINRQDTPRQGGPTKRERTMSRLALKTQRMINCDERVKEPQKKLAETCRLEEEVILCIRYLFVAE</sequence>
<dbReference type="RefSeq" id="XP_035683695.1">
    <property type="nucleotide sequence ID" value="XM_035827802.1"/>
</dbReference>
<reference evidence="2" key="1">
    <citation type="journal article" date="2020" name="Nat. Ecol. Evol.">
        <title>Deeply conserved synteny resolves early events in vertebrate evolution.</title>
        <authorList>
            <person name="Simakov O."/>
            <person name="Marletaz F."/>
            <person name="Yue J.X."/>
            <person name="O'Connell B."/>
            <person name="Jenkins J."/>
            <person name="Brandt A."/>
            <person name="Calef R."/>
            <person name="Tung C.H."/>
            <person name="Huang T.K."/>
            <person name="Schmutz J."/>
            <person name="Satoh N."/>
            <person name="Yu J.K."/>
            <person name="Putnam N.H."/>
            <person name="Green R.E."/>
            <person name="Rokhsar D.S."/>
        </authorList>
    </citation>
    <scope>NUCLEOTIDE SEQUENCE [LARGE SCALE GENOMIC DNA]</scope>
    <source>
        <strain evidence="2">S238N-H82</strain>
    </source>
</reference>
<feature type="compositionally biased region" description="Polar residues" evidence="1">
    <location>
        <begin position="246"/>
        <end position="256"/>
    </location>
</feature>
<dbReference type="OMA" id="CIRYLFV"/>
<keyword evidence="2" id="KW-1185">Reference proteome</keyword>
<dbReference type="Proteomes" id="UP000001554">
    <property type="component" value="Chromosome 8"/>
</dbReference>
<evidence type="ECO:0000313" key="2">
    <source>
        <dbReference type="Proteomes" id="UP000001554"/>
    </source>
</evidence>
<dbReference type="GeneID" id="118420802"/>
<reference evidence="3" key="2">
    <citation type="submission" date="2025-08" db="UniProtKB">
        <authorList>
            <consortium name="RefSeq"/>
        </authorList>
    </citation>
    <scope>IDENTIFICATION</scope>
    <source>
        <strain evidence="3">S238N-H82</strain>
        <tissue evidence="3">Testes</tissue>
    </source>
</reference>
<name>A0A9J7LL34_BRAFL</name>
<feature type="compositionally biased region" description="Basic residues" evidence="1">
    <location>
        <begin position="172"/>
        <end position="190"/>
    </location>
</feature>